<proteinExistence type="predicted"/>
<feature type="transmembrane region" description="Helical" evidence="1">
    <location>
        <begin position="6"/>
        <end position="24"/>
    </location>
</feature>
<sequence>MLIVQSFCALCILLVIGKILRSLLPIFQRLYLPSSIIGGLLGLLLINVGGDWIAPEWHAGWGRLPGFLINVVFAALFLGRRTPGLGRIWNAAAPQLCFGQLLAWGQYVIGFALTAFVLMPLFKVPAAFGNLLEIGFEGGHGTVGGMTESFNKLGWSAGVDLGLTVATIGMIIGIVLGMMLINWAARKGHVNNLRGFDDQNSYEQRGIYHFRRQPPAGKQTVACDSIDSLAWHVALLGIAIFLGWIMKQGLASCQQFLPASWQSCGLLDSFPLFPLCMFGGLILQKILERLRLSLLISHEQMARISGSALDFLVISALATINLQVVSANWLPLLLLVGVGTAWSVFCVVFVAPRIFRDAWFERAIAEFGQSCGVTATGLLLLRTVDPQNDTVAAEAFGYKQLLHEPIMGGGLWTSLALPLAFAIGSTKMLAISAIAILPWIAYAIFLNIKR</sequence>
<feature type="transmembrane region" description="Helical" evidence="1">
    <location>
        <begin position="36"/>
        <end position="54"/>
    </location>
</feature>
<keyword evidence="3" id="KW-1185">Reference proteome</keyword>
<feature type="transmembrane region" description="Helical" evidence="1">
    <location>
        <begin position="229"/>
        <end position="246"/>
    </location>
</feature>
<evidence type="ECO:0000313" key="2">
    <source>
        <dbReference type="EMBL" id="MDQ0288908.1"/>
    </source>
</evidence>
<feature type="transmembrane region" description="Helical" evidence="1">
    <location>
        <begin position="429"/>
        <end position="448"/>
    </location>
</feature>
<comment type="caution">
    <text evidence="2">The sequence shown here is derived from an EMBL/GenBank/DDBJ whole genome shotgun (WGS) entry which is preliminary data.</text>
</comment>
<protein>
    <submittedName>
        <fullName evidence="2">ESS family glutamate:Na+ symporter</fullName>
    </submittedName>
</protein>
<dbReference type="AlphaFoldDB" id="A0AAE3VEN2"/>
<evidence type="ECO:0000256" key="1">
    <source>
        <dbReference type="SAM" id="Phobius"/>
    </source>
</evidence>
<keyword evidence="1" id="KW-0472">Membrane</keyword>
<feature type="transmembrane region" description="Helical" evidence="1">
    <location>
        <begin position="60"/>
        <end position="80"/>
    </location>
</feature>
<dbReference type="RefSeq" id="WP_307260243.1">
    <property type="nucleotide sequence ID" value="NZ_JAUSVL010000001.1"/>
</dbReference>
<feature type="transmembrane region" description="Helical" evidence="1">
    <location>
        <begin position="161"/>
        <end position="185"/>
    </location>
</feature>
<dbReference type="Pfam" id="PF03616">
    <property type="entry name" value="Glt_symporter"/>
    <property type="match status" value="1"/>
</dbReference>
<keyword evidence="1" id="KW-1133">Transmembrane helix</keyword>
<dbReference type="EMBL" id="JAUSVL010000001">
    <property type="protein sequence ID" value="MDQ0288908.1"/>
    <property type="molecule type" value="Genomic_DNA"/>
</dbReference>
<dbReference type="PANTHER" id="PTHR36178:SF1">
    <property type="entry name" value="SODIUM_GLUTAMATE SYMPORTER"/>
    <property type="match status" value="1"/>
</dbReference>
<gene>
    <name evidence="2" type="ORF">J3R75_001015</name>
</gene>
<dbReference type="GO" id="GO:0015501">
    <property type="term" value="F:glutamate:sodium symporter activity"/>
    <property type="evidence" value="ECO:0007669"/>
    <property type="project" value="InterPro"/>
</dbReference>
<organism evidence="2 3">
    <name type="scientific">Oligosphaera ethanolica</name>
    <dbReference type="NCBI Taxonomy" id="760260"/>
    <lineage>
        <taxon>Bacteria</taxon>
        <taxon>Pseudomonadati</taxon>
        <taxon>Lentisphaerota</taxon>
        <taxon>Oligosphaeria</taxon>
        <taxon>Oligosphaerales</taxon>
        <taxon>Oligosphaeraceae</taxon>
        <taxon>Oligosphaera</taxon>
    </lineage>
</organism>
<accession>A0AAE3VEN2</accession>
<keyword evidence="1" id="KW-0812">Transmembrane</keyword>
<feature type="transmembrane region" description="Helical" evidence="1">
    <location>
        <begin position="101"/>
        <end position="122"/>
    </location>
</feature>
<feature type="transmembrane region" description="Helical" evidence="1">
    <location>
        <begin position="332"/>
        <end position="352"/>
    </location>
</feature>
<feature type="transmembrane region" description="Helical" evidence="1">
    <location>
        <begin position="406"/>
        <end position="423"/>
    </location>
</feature>
<dbReference type="Proteomes" id="UP001238163">
    <property type="component" value="Unassembled WGS sequence"/>
</dbReference>
<name>A0AAE3VEN2_9BACT</name>
<dbReference type="InterPro" id="IPR004445">
    <property type="entry name" value="GltS"/>
</dbReference>
<feature type="transmembrane region" description="Helical" evidence="1">
    <location>
        <begin position="308"/>
        <end position="326"/>
    </location>
</feature>
<feature type="transmembrane region" description="Helical" evidence="1">
    <location>
        <begin position="266"/>
        <end position="287"/>
    </location>
</feature>
<evidence type="ECO:0000313" key="3">
    <source>
        <dbReference type="Proteomes" id="UP001238163"/>
    </source>
</evidence>
<reference evidence="2" key="1">
    <citation type="submission" date="2023-07" db="EMBL/GenBank/DDBJ databases">
        <title>Genomic Encyclopedia of Type Strains, Phase IV (KMG-IV): sequencing the most valuable type-strain genomes for metagenomic binning, comparative biology and taxonomic classification.</title>
        <authorList>
            <person name="Goeker M."/>
        </authorList>
    </citation>
    <scope>NUCLEOTIDE SEQUENCE</scope>
    <source>
        <strain evidence="2">DSM 24202</strain>
    </source>
</reference>
<dbReference type="PANTHER" id="PTHR36178">
    <property type="entry name" value="SLR0625 PROTEIN"/>
    <property type="match status" value="1"/>
</dbReference>
<dbReference type="GO" id="GO:0015813">
    <property type="term" value="P:L-glutamate transmembrane transport"/>
    <property type="evidence" value="ECO:0007669"/>
    <property type="project" value="InterPro"/>
</dbReference>
<dbReference type="GO" id="GO:0016020">
    <property type="term" value="C:membrane"/>
    <property type="evidence" value="ECO:0007669"/>
    <property type="project" value="InterPro"/>
</dbReference>